<dbReference type="GO" id="GO:0008965">
    <property type="term" value="F:phosphoenolpyruvate-protein phosphotransferase activity"/>
    <property type="evidence" value="ECO:0007669"/>
    <property type="project" value="UniProtKB-EC"/>
</dbReference>
<dbReference type="Proteomes" id="UP000289664">
    <property type="component" value="Chromosome"/>
</dbReference>
<dbReference type="Gene3D" id="3.20.20.60">
    <property type="entry name" value="Phosphoenolpyruvate-binding domains"/>
    <property type="match status" value="1"/>
</dbReference>
<protein>
    <submittedName>
        <fullName evidence="3">Phosphoenolpyruvate-protein phosphotransferase</fullName>
        <ecNumber evidence="3">2.7.3.9</ecNumber>
    </submittedName>
</protein>
<proteinExistence type="inferred from homology"/>
<dbReference type="Pfam" id="PF02896">
    <property type="entry name" value="PEP-utilizers_C"/>
    <property type="match status" value="1"/>
</dbReference>
<dbReference type="KEGG" id="csci:HDCHBGLK_00775"/>
<evidence type="ECO:0000256" key="1">
    <source>
        <dbReference type="ARBA" id="ARBA00007837"/>
    </source>
</evidence>
<accession>B0NBZ3</accession>
<dbReference type="InterPro" id="IPR036637">
    <property type="entry name" value="Phosphohistidine_dom_sf"/>
</dbReference>
<dbReference type="eggNOG" id="COG1080">
    <property type="taxonomic scope" value="Bacteria"/>
</dbReference>
<dbReference type="InterPro" id="IPR000121">
    <property type="entry name" value="PEP_util_C"/>
</dbReference>
<sequence>MILKICRIKAREKAEGQLQELYETALKEVGESGAAIFEVHQMMMEDEDYCSSVENMITQQQVNAEYAVAVTGNSFSSMFAEIDILARTMGIPAIIAVPIQKEWHGKMVIMDGYKGERIINPDEEQVKEAKRLDLGADKQAGYFELDEEENPALGYHAIRICLTRPGIFKTQFRALLRASSFGNISIMIPMIISIKEIQKIKEIFEEVKYICLF</sequence>
<dbReference type="Gene3D" id="3.50.30.10">
    <property type="entry name" value="Phosphohistidine domain"/>
    <property type="match status" value="1"/>
</dbReference>
<evidence type="ECO:0000313" key="3">
    <source>
        <dbReference type="EMBL" id="QBF73401.1"/>
    </source>
</evidence>
<keyword evidence="3" id="KW-0670">Pyruvate</keyword>
<dbReference type="SUPFAM" id="SSF52009">
    <property type="entry name" value="Phosphohistidine domain"/>
    <property type="match status" value="1"/>
</dbReference>
<dbReference type="InterPro" id="IPR015813">
    <property type="entry name" value="Pyrv/PenolPyrv_kinase-like_dom"/>
</dbReference>
<dbReference type="InterPro" id="IPR040442">
    <property type="entry name" value="Pyrv_kinase-like_dom_sf"/>
</dbReference>
<comment type="similarity">
    <text evidence="1">Belongs to the PEP-utilizing enzyme family.</text>
</comment>
<dbReference type="STRING" id="411468.CLOSCI_00826"/>
<dbReference type="Pfam" id="PF05524">
    <property type="entry name" value="PEP-utilisers_N"/>
    <property type="match status" value="1"/>
</dbReference>
<dbReference type="AlphaFoldDB" id="B0NBZ3"/>
<dbReference type="HOGENOM" id="CLU_1293013_0_0_9"/>
<keyword evidence="2 3" id="KW-0808">Transferase</keyword>
<dbReference type="InterPro" id="IPR036618">
    <property type="entry name" value="PtsI_HPr-bd_sf"/>
</dbReference>
<dbReference type="PANTHER" id="PTHR46244">
    <property type="entry name" value="PHOSPHOENOLPYRUVATE-PROTEIN PHOSPHOTRANSFERASE"/>
    <property type="match status" value="1"/>
</dbReference>
<dbReference type="InterPro" id="IPR050499">
    <property type="entry name" value="PEP-utilizing_PTS_enzyme"/>
</dbReference>
<dbReference type="GO" id="GO:0009401">
    <property type="term" value="P:phosphoenolpyruvate-dependent sugar phosphotransferase system"/>
    <property type="evidence" value="ECO:0007669"/>
    <property type="project" value="InterPro"/>
</dbReference>
<organism evidence="3 4">
    <name type="scientific">Clostridium scindens (strain ATCC 35704 / DSM 5676 / VPI 13733 / 19)</name>
    <dbReference type="NCBI Taxonomy" id="411468"/>
    <lineage>
        <taxon>Bacteria</taxon>
        <taxon>Bacillati</taxon>
        <taxon>Bacillota</taxon>
        <taxon>Clostridia</taxon>
        <taxon>Lachnospirales</taxon>
        <taxon>Lachnospiraceae</taxon>
    </lineage>
</organism>
<dbReference type="SUPFAM" id="SSF47831">
    <property type="entry name" value="Enzyme I of the PEP:sugar phosphotransferase system HPr-binding (sub)domain"/>
    <property type="match status" value="1"/>
</dbReference>
<evidence type="ECO:0000313" key="4">
    <source>
        <dbReference type="Proteomes" id="UP000289664"/>
    </source>
</evidence>
<dbReference type="SUPFAM" id="SSF51621">
    <property type="entry name" value="Phosphoenolpyruvate/pyruvate domain"/>
    <property type="match status" value="1"/>
</dbReference>
<dbReference type="PANTHER" id="PTHR46244:SF3">
    <property type="entry name" value="PHOSPHOENOLPYRUVATE-PROTEIN PHOSPHOTRANSFERASE"/>
    <property type="match status" value="1"/>
</dbReference>
<dbReference type="EMBL" id="CP036170">
    <property type="protein sequence ID" value="QBF73401.1"/>
    <property type="molecule type" value="Genomic_DNA"/>
</dbReference>
<dbReference type="Gene3D" id="1.10.274.10">
    <property type="entry name" value="PtsI, HPr-binding domain"/>
    <property type="match status" value="1"/>
</dbReference>
<name>B0NBZ3_CLOS5</name>
<dbReference type="InterPro" id="IPR008731">
    <property type="entry name" value="PTS_EIN"/>
</dbReference>
<dbReference type="EC" id="2.7.3.9" evidence="3"/>
<evidence type="ECO:0000256" key="2">
    <source>
        <dbReference type="ARBA" id="ARBA00022679"/>
    </source>
</evidence>
<keyword evidence="4" id="KW-1185">Reference proteome</keyword>
<gene>
    <name evidence="3" type="primary">ptsI_1</name>
    <name evidence="3" type="ORF">HDCHBGLK_00775</name>
</gene>
<reference evidence="3 4" key="1">
    <citation type="journal article" date="2019" name="Appl. Environ. Microbiol.">
        <title>Clostridium scindens ATCC 35704: integration of nutritional requirements, the complete genome sequence, and global transcriptional responses to bile acids.</title>
        <authorList>
            <person name="Devendran S."/>
            <person name="Shrestha R."/>
            <person name="Alves J.M.P."/>
            <person name="Wolf P.G."/>
            <person name="Ly L."/>
            <person name="Hernandez A.G."/>
            <person name="Mendez-Garcia C."/>
            <person name="Inboden A."/>
            <person name="Wiley J."/>
            <person name="Paul O."/>
            <person name="Allen A."/>
            <person name="Springer E."/>
            <person name="Wright C.L."/>
            <person name="Fields C.J."/>
            <person name="Daniel S.L."/>
            <person name="Ridlon J.M."/>
        </authorList>
    </citation>
    <scope>NUCLEOTIDE SEQUENCE [LARGE SCALE GENOMIC DNA]</scope>
    <source>
        <strain evidence="3 4">ATCC 35704</strain>
    </source>
</reference>